<keyword evidence="3" id="KW-1185">Reference proteome</keyword>
<dbReference type="Pfam" id="PF05176">
    <property type="entry name" value="ATP-synt_10"/>
    <property type="match status" value="1"/>
</dbReference>
<feature type="compositionally biased region" description="Polar residues" evidence="1">
    <location>
        <begin position="80"/>
        <end position="93"/>
    </location>
</feature>
<reference evidence="2 3" key="1">
    <citation type="submission" date="2022-09" db="EMBL/GenBank/DDBJ databases">
        <authorList>
            <person name="Palmer J.M."/>
        </authorList>
    </citation>
    <scope>NUCLEOTIDE SEQUENCE [LARGE SCALE GENOMIC DNA]</scope>
    <source>
        <strain evidence="2 3">DSM 7382</strain>
    </source>
</reference>
<feature type="region of interest" description="Disordered" evidence="1">
    <location>
        <begin position="31"/>
        <end position="93"/>
    </location>
</feature>
<dbReference type="PANTHER" id="PTHR28106:SF1">
    <property type="entry name" value="MITOCHONDRIAL ATPASE COMPLEX SUBUNIT ATP10"/>
    <property type="match status" value="1"/>
</dbReference>
<name>A0AAW0FX02_9APHY</name>
<organism evidence="2 3">
    <name type="scientific">Cerrena zonata</name>
    <dbReference type="NCBI Taxonomy" id="2478898"/>
    <lineage>
        <taxon>Eukaryota</taxon>
        <taxon>Fungi</taxon>
        <taxon>Dikarya</taxon>
        <taxon>Basidiomycota</taxon>
        <taxon>Agaricomycotina</taxon>
        <taxon>Agaricomycetes</taxon>
        <taxon>Polyporales</taxon>
        <taxon>Cerrenaceae</taxon>
        <taxon>Cerrena</taxon>
    </lineage>
</organism>
<proteinExistence type="predicted"/>
<dbReference type="AlphaFoldDB" id="A0AAW0FX02"/>
<evidence type="ECO:0000313" key="3">
    <source>
        <dbReference type="Proteomes" id="UP001385951"/>
    </source>
</evidence>
<protein>
    <submittedName>
        <fullName evidence="2">Uncharacterized protein</fullName>
    </submittedName>
</protein>
<gene>
    <name evidence="2" type="ORF">QCA50_010829</name>
</gene>
<accession>A0AAW0FX02</accession>
<comment type="caution">
    <text evidence="2">The sequence shown here is derived from an EMBL/GenBank/DDBJ whole genome shotgun (WGS) entry which is preliminary data.</text>
</comment>
<dbReference type="GO" id="GO:0033615">
    <property type="term" value="P:mitochondrial proton-transporting ATP synthase complex assembly"/>
    <property type="evidence" value="ECO:0007669"/>
    <property type="project" value="TreeGrafter"/>
</dbReference>
<sequence length="226" mass="25615">MLSSSFRGTLWLTPLRTPLRKSHLRCISTKGPRNDRIAAKVHQTSPKPQDPTETEIPSPVEKEDKLPLLSRPLGVKEPPSTESHTWAQNMTNQEVRMEQRDKLIRAVGKGYFADLNATRRHGGKTWIAPRVLIREDKARYFPDITGTPLNSSEKLHTTSMCLGKVSIISLLSSKMSEIQTTMLIKPTNDTYSSHPLYQHIQINLQEKSVEIFSGISICKQYTEIHT</sequence>
<evidence type="ECO:0000256" key="1">
    <source>
        <dbReference type="SAM" id="MobiDB-lite"/>
    </source>
</evidence>
<dbReference type="Proteomes" id="UP001385951">
    <property type="component" value="Unassembled WGS sequence"/>
</dbReference>
<dbReference type="PANTHER" id="PTHR28106">
    <property type="entry name" value="MITOCHONDRIAL ATPASE COMPLEX SUBUNIT ATP10"/>
    <property type="match status" value="1"/>
</dbReference>
<dbReference type="GO" id="GO:0005743">
    <property type="term" value="C:mitochondrial inner membrane"/>
    <property type="evidence" value="ECO:0007669"/>
    <property type="project" value="TreeGrafter"/>
</dbReference>
<dbReference type="EMBL" id="JASBNA010000018">
    <property type="protein sequence ID" value="KAK7686018.1"/>
    <property type="molecule type" value="Genomic_DNA"/>
</dbReference>
<evidence type="ECO:0000313" key="2">
    <source>
        <dbReference type="EMBL" id="KAK7686018.1"/>
    </source>
</evidence>
<dbReference type="InterPro" id="IPR007849">
    <property type="entry name" value="ATP10"/>
</dbReference>